<accession>A0A118K3L4</accession>
<dbReference type="InterPro" id="IPR036291">
    <property type="entry name" value="NAD(P)-bd_dom_sf"/>
</dbReference>
<reference evidence="2 3" key="1">
    <citation type="journal article" date="2016" name="Sci. Rep.">
        <title>The genome sequence of the outbreeding globe artichoke constructed de novo incorporating a phase-aware low-pass sequencing strategy of F1 progeny.</title>
        <authorList>
            <person name="Scaglione D."/>
            <person name="Reyes-Chin-Wo S."/>
            <person name="Acquadro A."/>
            <person name="Froenicke L."/>
            <person name="Portis E."/>
            <person name="Beitel C."/>
            <person name="Tirone M."/>
            <person name="Mauro R."/>
            <person name="Lo Monaco A."/>
            <person name="Mauromicale G."/>
            <person name="Faccioli P."/>
            <person name="Cattivelli L."/>
            <person name="Rieseberg L."/>
            <person name="Michelmore R."/>
            <person name="Lanteri S."/>
        </authorList>
    </citation>
    <scope>NUCLEOTIDE SEQUENCE [LARGE SCALE GENOMIC DNA]</scope>
    <source>
        <strain evidence="2">2C</strain>
    </source>
</reference>
<evidence type="ECO:0000313" key="2">
    <source>
        <dbReference type="EMBL" id="KVI06168.1"/>
    </source>
</evidence>
<name>A0A118K3L4_CYNCS</name>
<keyword evidence="1" id="KW-1133">Transmembrane helix</keyword>
<keyword evidence="3" id="KW-1185">Reference proteome</keyword>
<dbReference type="AlphaFoldDB" id="A0A118K3L4"/>
<proteinExistence type="predicted"/>
<evidence type="ECO:0000256" key="1">
    <source>
        <dbReference type="SAM" id="Phobius"/>
    </source>
</evidence>
<protein>
    <recommendedName>
        <fullName evidence="4">NAD(P)-binding domain-containing protein</fullName>
    </recommendedName>
</protein>
<evidence type="ECO:0008006" key="4">
    <source>
        <dbReference type="Google" id="ProtNLM"/>
    </source>
</evidence>
<dbReference type="OMA" id="ICEHIAY"/>
<dbReference type="SUPFAM" id="SSF51735">
    <property type="entry name" value="NAD(P)-binding Rossmann-fold domains"/>
    <property type="match status" value="1"/>
</dbReference>
<organism evidence="2 3">
    <name type="scientific">Cynara cardunculus var. scolymus</name>
    <name type="common">Globe artichoke</name>
    <name type="synonym">Cynara scolymus</name>
    <dbReference type="NCBI Taxonomy" id="59895"/>
    <lineage>
        <taxon>Eukaryota</taxon>
        <taxon>Viridiplantae</taxon>
        <taxon>Streptophyta</taxon>
        <taxon>Embryophyta</taxon>
        <taxon>Tracheophyta</taxon>
        <taxon>Spermatophyta</taxon>
        <taxon>Magnoliopsida</taxon>
        <taxon>eudicotyledons</taxon>
        <taxon>Gunneridae</taxon>
        <taxon>Pentapetalae</taxon>
        <taxon>asterids</taxon>
        <taxon>campanulids</taxon>
        <taxon>Asterales</taxon>
        <taxon>Asteraceae</taxon>
        <taxon>Carduoideae</taxon>
        <taxon>Cardueae</taxon>
        <taxon>Carduinae</taxon>
        <taxon>Cynara</taxon>
    </lineage>
</organism>
<keyword evidence="1" id="KW-0812">Transmembrane</keyword>
<sequence>MSASSSSLRADQSSHGFCSQSPQFLAPIATIAALFFLTTPYIVLKLLCHIARSISKENVAGKVVLIVGASSGIGELEERSLREVADAALSLGAPEAIAIPADVMIVSD</sequence>
<keyword evidence="1" id="KW-0472">Membrane</keyword>
<dbReference type="STRING" id="59895.A0A118K3L4"/>
<gene>
    <name evidence="2" type="ORF">Ccrd_015489</name>
</gene>
<evidence type="ECO:0000313" key="3">
    <source>
        <dbReference type="Proteomes" id="UP000243975"/>
    </source>
</evidence>
<dbReference type="Gramene" id="KVI06168">
    <property type="protein sequence ID" value="KVI06168"/>
    <property type="gene ID" value="Ccrd_015489"/>
</dbReference>
<comment type="caution">
    <text evidence="2">The sequence shown here is derived from an EMBL/GenBank/DDBJ whole genome shotgun (WGS) entry which is preliminary data.</text>
</comment>
<dbReference type="EMBL" id="LEKV01001846">
    <property type="protein sequence ID" value="KVI06168.1"/>
    <property type="molecule type" value="Genomic_DNA"/>
</dbReference>
<dbReference type="Proteomes" id="UP000243975">
    <property type="component" value="Unassembled WGS sequence"/>
</dbReference>
<feature type="transmembrane region" description="Helical" evidence="1">
    <location>
        <begin position="24"/>
        <end position="44"/>
    </location>
</feature>